<comment type="caution">
    <text evidence="3">The sequence shown here is derived from an EMBL/GenBank/DDBJ whole genome shotgun (WGS) entry which is preliminary data.</text>
</comment>
<dbReference type="GO" id="GO:0046491">
    <property type="term" value="P:L-methylmalonyl-CoA metabolic process"/>
    <property type="evidence" value="ECO:0007669"/>
    <property type="project" value="TreeGrafter"/>
</dbReference>
<protein>
    <recommendedName>
        <fullName evidence="2">VOC domain-containing protein</fullName>
    </recommendedName>
</protein>
<keyword evidence="4" id="KW-1185">Reference proteome</keyword>
<dbReference type="Gene3D" id="3.10.180.10">
    <property type="entry name" value="2,3-Dihydroxybiphenyl 1,2-Dioxygenase, domain 1"/>
    <property type="match status" value="1"/>
</dbReference>
<dbReference type="Pfam" id="PF13669">
    <property type="entry name" value="Glyoxalase_4"/>
    <property type="match status" value="1"/>
</dbReference>
<sequence>MRSRHARKVAPSVVPSTVIRSILARGHGARMVPVFLPSLRHWFQARRAASIGRMSISFAHDHVGISVTPEDLEATIEWYSSSLGFTVDQRFDSHGTTFVYIVSGDVKIELLAGAANRQAPTDDVLKSMDPSRLHHFCVAVQDLDAAVAELRDLDVELIGGPMEVAQIGQRIAFVADNLGNIIELAEPGTWPADRSSSANSGWNQAAAARVRRTGAGVATPAA</sequence>
<feature type="domain" description="VOC" evidence="2">
    <location>
        <begin position="59"/>
        <end position="187"/>
    </location>
</feature>
<organism evidence="3 4">
    <name type="scientific">Actinomadura rudentiformis</name>
    <dbReference type="NCBI Taxonomy" id="359158"/>
    <lineage>
        <taxon>Bacteria</taxon>
        <taxon>Bacillati</taxon>
        <taxon>Actinomycetota</taxon>
        <taxon>Actinomycetes</taxon>
        <taxon>Streptosporangiales</taxon>
        <taxon>Thermomonosporaceae</taxon>
        <taxon>Actinomadura</taxon>
    </lineage>
</organism>
<dbReference type="GO" id="GO:0046872">
    <property type="term" value="F:metal ion binding"/>
    <property type="evidence" value="ECO:0007669"/>
    <property type="project" value="UniProtKB-KW"/>
</dbReference>
<dbReference type="InterPro" id="IPR037523">
    <property type="entry name" value="VOC_core"/>
</dbReference>
<dbReference type="GO" id="GO:0004493">
    <property type="term" value="F:methylmalonyl-CoA epimerase activity"/>
    <property type="evidence" value="ECO:0007669"/>
    <property type="project" value="TreeGrafter"/>
</dbReference>
<dbReference type="InterPro" id="IPR051785">
    <property type="entry name" value="MMCE/EMCE_epimerase"/>
</dbReference>
<keyword evidence="1" id="KW-0479">Metal-binding</keyword>
<dbReference type="Proteomes" id="UP000468735">
    <property type="component" value="Unassembled WGS sequence"/>
</dbReference>
<reference evidence="3 4" key="1">
    <citation type="submission" date="2019-09" db="EMBL/GenBank/DDBJ databases">
        <title>Actinomadura physcomitrii sp. nov., a novel actinomycete isolated from moss [Physcomitrium sphaericum (Ludw) Fuernr].</title>
        <authorList>
            <person name="Zhuang X."/>
            <person name="Liu C."/>
        </authorList>
    </citation>
    <scope>NUCLEOTIDE SEQUENCE [LARGE SCALE GENOMIC DNA]</scope>
    <source>
        <strain evidence="3 4">HMC1</strain>
    </source>
</reference>
<dbReference type="SUPFAM" id="SSF54593">
    <property type="entry name" value="Glyoxalase/Bleomycin resistance protein/Dihydroxybiphenyl dioxygenase"/>
    <property type="match status" value="1"/>
</dbReference>
<dbReference type="PROSITE" id="PS51819">
    <property type="entry name" value="VOC"/>
    <property type="match status" value="1"/>
</dbReference>
<accession>A0A6H9Z9Z5</accession>
<evidence type="ECO:0000313" key="4">
    <source>
        <dbReference type="Proteomes" id="UP000468735"/>
    </source>
</evidence>
<dbReference type="AlphaFoldDB" id="A0A6H9Z9Z5"/>
<evidence type="ECO:0000256" key="1">
    <source>
        <dbReference type="ARBA" id="ARBA00022723"/>
    </source>
</evidence>
<gene>
    <name evidence="3" type="ORF">F8566_00720</name>
</gene>
<dbReference type="OrthoDB" id="9812656at2"/>
<dbReference type="PANTHER" id="PTHR43048:SF3">
    <property type="entry name" value="METHYLMALONYL-COA EPIMERASE, MITOCHONDRIAL"/>
    <property type="match status" value="1"/>
</dbReference>
<evidence type="ECO:0000313" key="3">
    <source>
        <dbReference type="EMBL" id="KAB2352263.1"/>
    </source>
</evidence>
<name>A0A6H9Z9Z5_9ACTN</name>
<proteinExistence type="predicted"/>
<dbReference type="PANTHER" id="PTHR43048">
    <property type="entry name" value="METHYLMALONYL-COA EPIMERASE"/>
    <property type="match status" value="1"/>
</dbReference>
<dbReference type="EMBL" id="WBMT01000001">
    <property type="protein sequence ID" value="KAB2352263.1"/>
    <property type="molecule type" value="Genomic_DNA"/>
</dbReference>
<dbReference type="InterPro" id="IPR029068">
    <property type="entry name" value="Glyas_Bleomycin-R_OHBP_Dase"/>
</dbReference>
<evidence type="ECO:0000259" key="2">
    <source>
        <dbReference type="PROSITE" id="PS51819"/>
    </source>
</evidence>